<gene>
    <name evidence="1" type="ORF">EZS28_052998</name>
</gene>
<dbReference type="EMBL" id="SNRW01041846">
    <property type="protein sequence ID" value="KAA6335132.1"/>
    <property type="molecule type" value="Genomic_DNA"/>
</dbReference>
<feature type="non-terminal residue" evidence="1">
    <location>
        <position position="34"/>
    </location>
</feature>
<dbReference type="AlphaFoldDB" id="A0A5J4RNN4"/>
<organism evidence="1 2">
    <name type="scientific">Streblomastix strix</name>
    <dbReference type="NCBI Taxonomy" id="222440"/>
    <lineage>
        <taxon>Eukaryota</taxon>
        <taxon>Metamonada</taxon>
        <taxon>Preaxostyla</taxon>
        <taxon>Oxymonadida</taxon>
        <taxon>Streblomastigidae</taxon>
        <taxon>Streblomastix</taxon>
    </lineage>
</organism>
<name>A0A5J4RNN4_9EUKA</name>
<proteinExistence type="predicted"/>
<evidence type="ECO:0000313" key="1">
    <source>
        <dbReference type="EMBL" id="KAA6335132.1"/>
    </source>
</evidence>
<reference evidence="1 2" key="1">
    <citation type="submission" date="2019-03" db="EMBL/GenBank/DDBJ databases">
        <title>Single cell metagenomics reveals metabolic interactions within the superorganism composed of flagellate Streblomastix strix and complex community of Bacteroidetes bacteria on its surface.</title>
        <authorList>
            <person name="Treitli S.C."/>
            <person name="Kolisko M."/>
            <person name="Husnik F."/>
            <person name="Keeling P."/>
            <person name="Hampl V."/>
        </authorList>
    </citation>
    <scope>NUCLEOTIDE SEQUENCE [LARGE SCALE GENOMIC DNA]</scope>
    <source>
        <strain evidence="1">ST1C</strain>
    </source>
</reference>
<evidence type="ECO:0000313" key="2">
    <source>
        <dbReference type="Proteomes" id="UP000324800"/>
    </source>
</evidence>
<dbReference type="Proteomes" id="UP000324800">
    <property type="component" value="Unassembled WGS sequence"/>
</dbReference>
<comment type="caution">
    <text evidence="1">The sequence shown here is derived from an EMBL/GenBank/DDBJ whole genome shotgun (WGS) entry which is preliminary data.</text>
</comment>
<accession>A0A5J4RNN4</accession>
<sequence>MEEVQQLQMSGVKYDEDQSQIEVGLLMFQKVNQQ</sequence>
<protein>
    <submittedName>
        <fullName evidence="1">Uncharacterized protein</fullName>
    </submittedName>
</protein>